<feature type="compositionally biased region" description="Low complexity" evidence="8">
    <location>
        <begin position="2969"/>
        <end position="2983"/>
    </location>
</feature>
<keyword evidence="4" id="KW-0862">Zinc</keyword>
<feature type="compositionally biased region" description="Low complexity" evidence="8">
    <location>
        <begin position="1726"/>
        <end position="1737"/>
    </location>
</feature>
<dbReference type="SUPFAM" id="SSF48371">
    <property type="entry name" value="ARM repeat"/>
    <property type="match status" value="1"/>
</dbReference>
<dbReference type="FunCoup" id="A0A194QM88">
    <property type="interactions" value="1569"/>
</dbReference>
<dbReference type="EMBL" id="KQ461195">
    <property type="protein sequence ID" value="KPJ06653.1"/>
    <property type="molecule type" value="Genomic_DNA"/>
</dbReference>
<dbReference type="Pfam" id="PF24079">
    <property type="entry name" value="UBR4"/>
    <property type="match status" value="1"/>
</dbReference>
<feature type="region of interest" description="Disordered" evidence="8">
    <location>
        <begin position="140"/>
        <end position="176"/>
    </location>
</feature>
<feature type="region of interest" description="Disordered" evidence="8">
    <location>
        <begin position="1368"/>
        <end position="1400"/>
    </location>
</feature>
<dbReference type="Pfam" id="PF19423">
    <property type="entry name" value="E3_UBR4_N"/>
    <property type="match status" value="3"/>
</dbReference>
<feature type="region of interest" description="UBR4 E3 catalytic module" evidence="7">
    <location>
        <begin position="4780"/>
        <end position="5326"/>
    </location>
</feature>
<feature type="region of interest" description="Disordered" evidence="8">
    <location>
        <begin position="2792"/>
        <end position="2831"/>
    </location>
</feature>
<feature type="region of interest" description="Disordered" evidence="8">
    <location>
        <begin position="2239"/>
        <end position="2266"/>
    </location>
</feature>
<evidence type="ECO:0000313" key="11">
    <source>
        <dbReference type="Proteomes" id="UP000053240"/>
    </source>
</evidence>
<comment type="similarity">
    <text evidence="1 7">Belongs to the UBR4 family.</text>
</comment>
<dbReference type="InterPro" id="IPR025704">
    <property type="entry name" value="E3_Ub_ligase_UBR4_C"/>
</dbReference>
<feature type="compositionally biased region" description="Polar residues" evidence="8">
    <location>
        <begin position="2917"/>
        <end position="2927"/>
    </location>
</feature>
<organism evidence="10 11">
    <name type="scientific">Papilio machaon</name>
    <name type="common">Old World swallowtail butterfly</name>
    <dbReference type="NCBI Taxonomy" id="76193"/>
    <lineage>
        <taxon>Eukaryota</taxon>
        <taxon>Metazoa</taxon>
        <taxon>Ecdysozoa</taxon>
        <taxon>Arthropoda</taxon>
        <taxon>Hexapoda</taxon>
        <taxon>Insecta</taxon>
        <taxon>Pterygota</taxon>
        <taxon>Neoptera</taxon>
        <taxon>Endopterygota</taxon>
        <taxon>Lepidoptera</taxon>
        <taxon>Glossata</taxon>
        <taxon>Ditrysia</taxon>
        <taxon>Papilionoidea</taxon>
        <taxon>Papilionidae</taxon>
        <taxon>Papilioninae</taxon>
        <taxon>Papilio</taxon>
    </lineage>
</organism>
<dbReference type="InParanoid" id="A0A194QM88"/>
<dbReference type="Pfam" id="PF13764">
    <property type="entry name" value="E3_UbLigase_R4"/>
    <property type="match status" value="2"/>
</dbReference>
<feature type="compositionally biased region" description="Low complexity" evidence="8">
    <location>
        <begin position="1368"/>
        <end position="1383"/>
    </location>
</feature>
<feature type="compositionally biased region" description="Basic and acidic residues" evidence="8">
    <location>
        <begin position="1415"/>
        <end position="1424"/>
    </location>
</feature>
<keyword evidence="5" id="KW-0112">Calmodulin-binding</keyword>
<keyword evidence="11" id="KW-1185">Reference proteome</keyword>
<dbReference type="GO" id="GO:0005516">
    <property type="term" value="F:calmodulin binding"/>
    <property type="evidence" value="ECO:0007669"/>
    <property type="project" value="UniProtKB-KW"/>
</dbReference>
<dbReference type="PROSITE" id="PS52043">
    <property type="entry name" value="UBR4_E3"/>
    <property type="match status" value="1"/>
</dbReference>
<evidence type="ECO:0000259" key="9">
    <source>
        <dbReference type="PROSITE" id="PS51157"/>
    </source>
</evidence>
<dbReference type="PROSITE" id="PS51157">
    <property type="entry name" value="ZF_UBR"/>
    <property type="match status" value="1"/>
</dbReference>
<feature type="region of interest" description="Disordered" evidence="8">
    <location>
        <begin position="2882"/>
        <end position="2986"/>
    </location>
</feature>
<feature type="compositionally biased region" description="Basic and acidic residues" evidence="8">
    <location>
        <begin position="3394"/>
        <end position="3410"/>
    </location>
</feature>
<evidence type="ECO:0000256" key="3">
    <source>
        <dbReference type="ARBA" id="ARBA00022771"/>
    </source>
</evidence>
<dbReference type="SUPFAM" id="SSF50978">
    <property type="entry name" value="WD40 repeat-like"/>
    <property type="match status" value="1"/>
</dbReference>
<feature type="region of interest" description="Disordered" evidence="8">
    <location>
        <begin position="4087"/>
        <end position="4114"/>
    </location>
</feature>
<dbReference type="CDD" id="cd19680">
    <property type="entry name" value="UBR-box_UBR4"/>
    <property type="match status" value="1"/>
</dbReference>
<evidence type="ECO:0000256" key="5">
    <source>
        <dbReference type="ARBA" id="ARBA00022860"/>
    </source>
</evidence>
<dbReference type="GO" id="GO:0008270">
    <property type="term" value="F:zinc ion binding"/>
    <property type="evidence" value="ECO:0007669"/>
    <property type="project" value="UniProtKB-KW"/>
</dbReference>
<dbReference type="Pfam" id="PF02207">
    <property type="entry name" value="zf-UBR"/>
    <property type="match status" value="1"/>
</dbReference>
<dbReference type="InterPro" id="IPR047509">
    <property type="entry name" value="UBR4-like_UBR-box"/>
</dbReference>
<feature type="compositionally biased region" description="Low complexity" evidence="8">
    <location>
        <begin position="2800"/>
        <end position="2823"/>
    </location>
</feature>
<dbReference type="InterPro" id="IPR036322">
    <property type="entry name" value="WD40_repeat_dom_sf"/>
</dbReference>
<evidence type="ECO:0000256" key="4">
    <source>
        <dbReference type="ARBA" id="ARBA00022833"/>
    </source>
</evidence>
<accession>A0A194QM88</accession>
<dbReference type="InterPro" id="IPR003126">
    <property type="entry name" value="Znf_UBR"/>
</dbReference>
<dbReference type="PANTHER" id="PTHR21725:SF1">
    <property type="entry name" value="E3 UBIQUITIN-PROTEIN LIGASE UBR4"/>
    <property type="match status" value="1"/>
</dbReference>
<evidence type="ECO:0000256" key="2">
    <source>
        <dbReference type="ARBA" id="ARBA00022723"/>
    </source>
</evidence>
<feature type="compositionally biased region" description="Low complexity" evidence="8">
    <location>
        <begin position="2933"/>
        <end position="2957"/>
    </location>
</feature>
<feature type="compositionally biased region" description="Polar residues" evidence="8">
    <location>
        <begin position="1439"/>
        <end position="1456"/>
    </location>
</feature>
<feature type="region of interest" description="Disordered" evidence="8">
    <location>
        <begin position="3384"/>
        <end position="3415"/>
    </location>
</feature>
<evidence type="ECO:0000256" key="7">
    <source>
        <dbReference type="PROSITE-ProRule" id="PRU01388"/>
    </source>
</evidence>
<evidence type="ECO:0000256" key="6">
    <source>
        <dbReference type="PROSITE-ProRule" id="PRU00508"/>
    </source>
</evidence>
<proteinExistence type="inferred from homology"/>
<keyword evidence="2" id="KW-0479">Metal-binding</keyword>
<dbReference type="Proteomes" id="UP000053240">
    <property type="component" value="Unassembled WGS sequence"/>
</dbReference>
<reference evidence="10 11" key="1">
    <citation type="journal article" date="2015" name="Nat. Commun.">
        <title>Outbred genome sequencing and CRISPR/Cas9 gene editing in butterflies.</title>
        <authorList>
            <person name="Li X."/>
            <person name="Fan D."/>
            <person name="Zhang W."/>
            <person name="Liu G."/>
            <person name="Zhang L."/>
            <person name="Zhao L."/>
            <person name="Fang X."/>
            <person name="Chen L."/>
            <person name="Dong Y."/>
            <person name="Chen Y."/>
            <person name="Ding Y."/>
            <person name="Zhao R."/>
            <person name="Feng M."/>
            <person name="Zhu Y."/>
            <person name="Feng Y."/>
            <person name="Jiang X."/>
            <person name="Zhu D."/>
            <person name="Xiang H."/>
            <person name="Feng X."/>
            <person name="Li S."/>
            <person name="Wang J."/>
            <person name="Zhang G."/>
            <person name="Kronforst M.R."/>
            <person name="Wang W."/>
        </authorList>
    </citation>
    <scope>NUCLEOTIDE SEQUENCE [LARGE SCALE GENOMIC DNA]</scope>
    <source>
        <strain evidence="10">Ya'a_city_454_Pm</strain>
        <tissue evidence="10">Whole body</tissue>
    </source>
</reference>
<dbReference type="InterPro" id="IPR016024">
    <property type="entry name" value="ARM-type_fold"/>
</dbReference>
<name>A0A194QM88_PAPMA</name>
<gene>
    <name evidence="10" type="ORF">RR48_11700</name>
</gene>
<evidence type="ECO:0000256" key="1">
    <source>
        <dbReference type="ARBA" id="ARBA00009970"/>
    </source>
</evidence>
<dbReference type="STRING" id="76193.A0A194QM88"/>
<dbReference type="PANTHER" id="PTHR21725">
    <property type="entry name" value="E3 UBIQUITIN-PROTEIN LIGASE UBR4"/>
    <property type="match status" value="1"/>
</dbReference>
<feature type="region of interest" description="Disordered" evidence="8">
    <location>
        <begin position="1719"/>
        <end position="1743"/>
    </location>
</feature>
<dbReference type="InterPro" id="IPR045841">
    <property type="entry name" value="E3_UBR4_N"/>
</dbReference>
<dbReference type="SMART" id="SM00396">
    <property type="entry name" value="ZnF_UBR1"/>
    <property type="match status" value="1"/>
</dbReference>
<feature type="compositionally biased region" description="Polar residues" evidence="8">
    <location>
        <begin position="140"/>
        <end position="174"/>
    </location>
</feature>
<feature type="region of interest" description="Disordered" evidence="8">
    <location>
        <begin position="1415"/>
        <end position="1464"/>
    </location>
</feature>
<feature type="compositionally biased region" description="Basic residues" evidence="8">
    <location>
        <begin position="2239"/>
        <end position="2252"/>
    </location>
</feature>
<feature type="zinc finger region" description="UBR-type" evidence="6">
    <location>
        <begin position="1644"/>
        <end position="1713"/>
    </location>
</feature>
<evidence type="ECO:0000256" key="8">
    <source>
        <dbReference type="SAM" id="MobiDB-lite"/>
    </source>
</evidence>
<feature type="domain" description="UBR-type" evidence="9">
    <location>
        <begin position="1644"/>
        <end position="1713"/>
    </location>
</feature>
<sequence>MAASGGNIEWSTTVKPILTALYGPFFDKNDAVEIIQAIIKRYDMLGKCIFLKFLPIDQLSTARDAFRIILGQILKKLSEAGLSYDETSSTTAAPNVSIKQLLLPIVGLCGVDGGGYPQSDLVILTSLLKNAKLPAHVNVSETQTTKSSVIPSPITSLTSQTASNNEKQVPSSAQRRSDALLEQLTMPLRNPAASVPTTQVQPSAVVMSPGSKDSLESSKEANANQQPSVDMKKWVASTCGSLLMELRAGFIMLKVCSSLPCLQRYLNRWQMSKESANSPQFNSDASLLHFLVNEVNVCRLALSLPCLEPFTPDRIATLSDVATAWLLCATAQASLHPKDEESEQQTATLVESALSLYNTVGETFRQSTRAGGYVYQNHLMIGAWVLLCGLHHALAGAPCPTTAPGKSPAKTPSRPYNLTKMQQGLGVVWVALGGRCLAWTGALLCDARLEALGGPEGGAASPAPLHILDHHSAHERELRLAHAAPLHQLFVALGVVCYRKATNLKRAVVQKQHQDADPDRSDSTVYFQDMILCSEDSETDDEDSEPLFGLWFESTLVAPEAAEAAARPGADANDNVDVPARPHNIVPDKSEPYSYITLATEVFTLLNAEMMSEGAERLGSGALQLHEAHQALLAALAKDLDRETARTDTGTISSCFGTRLGGLYASFSAALVRYLHNLSGAPAFAALQPALHQQLAAGGAGAERANITPLQVGPRVVKLLGSMILSKSAAERENSILVMWHKIVNTLQECALQSQPSQDHDYEDLNVEHAQLLLYINKTTSHRKIEWNLVISPGLAEPNAESSINGAKTTTDNGQIKSRIYCEVPYIEAAYRCYSQDESSMRPKFYALTSAEINNQENPKFDGLACNFVLGTPHKLKYPLLLDALLALLNAACICDNPQNRAAPAALAAAHYCFQTAWRLVISMPPATPHMDKLQAGTKAELPSPLPLHAVIWAPRADNKKVFNPWLKDALVKQGMYTQYAENLLAGVSASCDNIKYTAWLASETIKHLKQNITPSGLPSLLDVISCDAALVRLKVCLADTTSAAEAHQFMPNLLDLLATILDCCRLSAGAELENVLEPANDSSERAVNAARLAVCCAGGPTAATEGAPALCAWLRPHLPPATVAILERLATPPPLTCLNLAFYASHIIPSESAVLNLVSSHCELISGSSKYSIGTSLMMLAYSAAKLLDFGAPKLADNAGLSKKAIDLIIPALADGRLEFLSEPLRATLNTLVPQTLTAEQLRHEHFLKTTYTVLVEHLQPSTEKTLRYMVKYWEKILDRMAGRKAYEVVFSEDNECSLGKILLTAPNARSPYTERVIKLFIKIFACCDISELNPALCVSVCKSIGMADQQKLANLLSHICLTTTGSSTSNGTSGTANGTPTEAELATPTSSAPDGNPASLAFRNALRSVFRADSEPAQRSDTDLPVFDTPSPAPRAQSDTAQQSANSESCSWSDGSKDSAGVAVAEPAPAQLADAANDNAALLSALCKHIVTHCSEEVSERVLCALVSVCGEGCAPVLLRELCRLADAHAGADHRLLFPAAVGWLAACVDNLSSPDVLEKLEEGQMEGAVASQIESACVLLSYLADALHAINTSPPQAWRSVSPSWESPYDLGFDLEYPDDQNDEEDTSADDSDEDAMLQYKLCTFTVTQREFMNQHWYHCHTCKMVDGVGVCTVCARVCHRGHDVSYAKFGNFFCDCGAKPDSSCQALVKRSVTLGGGRSDDSPPASSLRRLPSSPTPPAYLAPSRRPALAANIQGCRSYLLSYGAWGACMERVKKLLSVLAGPVRAACERGAAVGAHGRAQRALAQLHLGVKRFVHTDTLMLPTLGSQEGAFENVRMTYTGENGQTIRQLMSAHKLRRVAMCCLASPHGRRQHLAVSHEKGKITVLQLSALLKQADSSKHKLTLTRLSSAPIPFTVLSLSGNAWNEDLLAVCGLKECHVLTFNSGGAVADHLVLNTGLEGNNYVIKAIWLPGSQTQLALVTSDFVKIFDLSKDLNNPMHHFLVPSGKVRDVTFVNQEDVMHMLCMSSAGHIYWQPMSEESRATLGTFYVTNTLEVLHPEIQDVAGLVGGGGVSIYYSHTLKMLFFSYAQGKSFLAPLNTVEESVKRTAMITLSTTATQKEGGGRSGKQSGVQSLCQWAEVPGHPGLVTAVMQASNNPVVLMLTPTTIYVQEIKVVPAKAKITDMVAVRHWCGGGGGGEQKSTLILLCEDGSLRMYAASAEHTGYWLSPAIQPTHAPRRRPRALAHNKNKAQQAATKSNSNGGPQFPIDFFEHCVAMTDIEFGGNDLLQAATKSNSNGGPQFPIDFFEHCVAMTDIEFGGNDLLQVYNTAQIKNRLNTTSLYVVSTKMSGFSMEVINSDPNMVICGIRVLLGTQDVARTPSYVEVVYTAERSLQWLFETDGLYVVSTKMSGFSMEVINSDPNMVICGIRVLLGTQDVARTPSYVEVYGRTISTVVVRNRWFDIPLTREESLQSDKKLVINFGPSQDPDGVTMVDSVKVYGKNKEQFGWPEENEDASACPSTSKIAQEGDAANGIWKPSSLERLACAALETLELAAGAPAVAAAAATSEAGAEAGAEAARKLLCAPASAHLHARAQCLLRAIYQSQYHQFKDQAILKYVCTALCDLRDTADARNIDPEAYFRLVLLARGVAVARPQHLVKFTPPTPRKPENGDWSALWKGDYIESKSEGASGTPHLCAMLCSVLWRLASVRAPPGPGGVLTHGLRHADHTLHALADILHAFQLHADNDAIDFGNQIYLSLLLAEDQIISFGTKAALMRVLRPRIKRRRVYIPSPPNTPGAGSSVATAPAAVSTAEAAASESDVSTARDDQQENQFMDVDDALEPMVLLAPDGGLEALLDIPADADDETMVQLAIALSLQEQPRRAPPAPSAPPPPAPGFSDVAASPTGSDDEGSTAATDGSTLRTSPAEPPGSAGSAASAASASDSGGSGADSIGGVSGRSSGYAGPSTSSAQPVASSSRTAEAESEARKLHALRLSLLTAALDALPTLRTLPGVRAIPFVQVVLMLAGDLDSTVEGDRVVLDRLLDLLVSELDIQNEEVGERGERRELQLAINKLEQLVSELEAPENAPPVHERTNRRELQLVIMRLLSVLMARWKTCGAGAGASVGGNANARAEVTGAAAAAHVSRLTAAALVRAGAPRHCYNVLAALLPYWKEKTTNTGAATPGQQLLKPQPPQPLPDMQPFFVKEYVKSHALDVFDNYPQLLMEMALRLPCQIHKHCDPANFDTRWRTLLCEYMMNPQTPLRKQVRKLLLLLCGTRERYRQLRDVHALDTHLNAARALLATPDPAYDKLVQLMDHLKACAEIVSARTGNWQHTCATERRSALPWLLTVARRVHPHVAPTVLQLLQAALCLPAPAPAPTRSLTPPLPPHETKPSADWPERERSADSDAFVSDGSKFQEQKVPILVQQIIKQVNHDELRMFVKAFLLETNSTAVRWQAHALLLAIYNNSPQTEQASIVSLLWALWPTLPQYGRKSAQFVDLLGYFTLKTPNIETEKYLRSAVELLRRQNELLSSHGNAALYAALGTYVELDGYYLESEPCLVCNNPEVPMVTIKLPTIKMDSKFTTTTQIVKLVNSHTISRIALRISDIKRGKMVRAINFYYNNRTVQAVQELKNKPGMWHKAKRVQLQSGQSEVRVDFPLPIVACNLMMEYADFYENQQATGESLQCPRCSQSVPANPGVCANCGENVFQCHKCRAINYDEKDPFLCHACGFCKYAKFDYTLTAQPCCAVDTIESDEERKKMVQSIGALLDKADRVYRQLVANKPVLESLLHRISEHRLERGADENSNAALSGIQINRVIQTLAQKYCVESKGYFEDLSKIIQKVLACRKELVTYDRSQSEQLKGETLPVYAGLVQTYDGDMTKESGGGCYGCSLASAEQCLTLLRALASQPEHRERLCRFGVVHELVHHNLHRGTPQCQEEVRALICLVTRDNLPATEQLCHLLSQRITLSLMGHAASQDHNNSVRPLVLLLGSLVKVQDSVDCWEARLRCIVKLWVWCCPQLTEVAGIAPAVSSLLKTEAISGIPGISSASPTSHQFALQQVALPCLGYLQQLMVPAAPAAATAPTDEQNKEAKTEPTPPAPEAAGPLATSGGLVVDLAAWLAGRVAQRQWARLSARVAPLPPDVTLPLRDVHLARKYLAKWRDRVLLSHGMRPLALEDGGWLRPVMFDPSSRIARDTACAMVKSLCDSYERTKAVLILLTSFLPEVGTAGEASEQFLQLYQSLASEAPWKQFLALRGVLQQIADLMTKEIEQLHRLEETTLTSDLAQGYALKRLTELLSMFLEEGGGRRVYKGRLVGAVLGGYLSLRRLVVQRTRLTDDTQEKLLELLEEMTTGTEAETAEFMAVCIETVQKYPLHDYRTPVFIFERLCSIIYPEENDVGEFFLTLEKDPQQEDFLQGRMLGNPYSSLEPGMGPLMRDVKNKICTDCELVALLEDDNGMELLVCNKIMSLDLPVKDVYKKVWCTSGDGVDAMRVVYRMRGLLGDATEEFVETLSQTNAEAVDDEQLYRMANVLADCGGLEVMLQRLAAIQRVGGARALCSTLLRLLGLCARVRRCVRVLTRADTRALPVLLRALQLAAEEEKDMPRAHLVYQLLEIMERILSVAASESLVSFLQFSLTFGGPEYVQALINCTECPGIRNNSVALGHLTRVLAALVYGNDLKMAMLVDHFKPVLDFDRLDSEQWTEEEFRMELFCVLCANIERNSIGGTLKDYLISLGVVRDALEYIVKHAPCVKPTLVCTDSDELKEFISRPALKYILRFLTGLAADHEPTQMLVCEKVIPIVHRLEQVSSGEHVGSLAENLLEALRSQPQCAAKVQQVRDFTRQEKKRLAMAVRERQLGALGMRSNERGQVTAQCSLTQQLADLAEEAGAVCCICREGYKYQPTKVLGIYTFTKRCPVEEFEVRARKTLGYTTVSHYNIVHVECHMAAVRLARARDEWESAALQNASTRCNGLLPLWGPHVPVLGIYTFTKRCPVEEFEVRARKTLGYTTVSHYNIVHVECHMAAVRLARARDEWESAALQNASTRCNGLLPLWGPHVPESAFASCLARHTTYLQECTGHRDIGYTCTVHDLKLLLVRFARGRTFHDDTGGGGPLSNMQLVPALLHMALYVINTTRAAAREVGALEASLAWAPPRLLEAAHDADGPLYYATLMLLLYPHAKWQSLRVSILKRLLVTAHVRAVAPAGPAMRALPPEHRAPKPWADYKPYAIFFAIIDLLYTVMFKNVSATTVEQWPVKLAEYIRHNDEANAKAAERIVSTLTDELLPSASFAELCDAADLLRDLPDPDAFLRTALDDLP</sequence>
<dbReference type="InterPro" id="IPR045189">
    <property type="entry name" value="UBR4-like"/>
</dbReference>
<dbReference type="InterPro" id="IPR056530">
    <property type="entry name" value="UBR4-like_dom"/>
</dbReference>
<feature type="compositionally biased region" description="Polar residues" evidence="8">
    <location>
        <begin position="2253"/>
        <end position="2266"/>
    </location>
</feature>
<protein>
    <submittedName>
        <fullName evidence="10">Protein purity of essence</fullName>
    </submittedName>
</protein>
<feature type="compositionally biased region" description="Pro residues" evidence="8">
    <location>
        <begin position="2886"/>
        <end position="2899"/>
    </location>
</feature>
<feature type="region of interest" description="Disordered" evidence="8">
    <location>
        <begin position="191"/>
        <end position="227"/>
    </location>
</feature>
<evidence type="ECO:0000313" key="10">
    <source>
        <dbReference type="EMBL" id="KPJ06653.1"/>
    </source>
</evidence>
<keyword evidence="3 7" id="KW-0863">Zinc-finger</keyword>